<organism evidence="2 3">
    <name type="scientific">Fragariocoptes setiger</name>
    <dbReference type="NCBI Taxonomy" id="1670756"/>
    <lineage>
        <taxon>Eukaryota</taxon>
        <taxon>Metazoa</taxon>
        <taxon>Ecdysozoa</taxon>
        <taxon>Arthropoda</taxon>
        <taxon>Chelicerata</taxon>
        <taxon>Arachnida</taxon>
        <taxon>Acari</taxon>
        <taxon>Acariformes</taxon>
        <taxon>Trombidiformes</taxon>
        <taxon>Prostigmata</taxon>
        <taxon>Eupodina</taxon>
        <taxon>Eriophyoidea</taxon>
        <taxon>Phytoptidae</taxon>
        <taxon>Fragariocoptes</taxon>
    </lineage>
</organism>
<reference evidence="2 3" key="1">
    <citation type="submission" date="2020-10" db="EMBL/GenBank/DDBJ databases">
        <authorList>
            <person name="Klimov P.B."/>
            <person name="Dyachkov S.M."/>
            <person name="Chetverikov P.E."/>
        </authorList>
    </citation>
    <scope>NUCLEOTIDE SEQUENCE [LARGE SCALE GENOMIC DNA]</scope>
    <source>
        <strain evidence="2">BMOC 18-1129-001#AD2665</strain>
        <tissue evidence="2">Entire mites</tissue>
    </source>
</reference>
<dbReference type="EMBL" id="JAIFTH010000577">
    <property type="protein sequence ID" value="KAG9509258.1"/>
    <property type="molecule type" value="Genomic_DNA"/>
</dbReference>
<comment type="caution">
    <text evidence="2">The sequence shown here is derived from an EMBL/GenBank/DDBJ whole genome shotgun (WGS) entry which is preliminary data.</text>
</comment>
<evidence type="ECO:0000256" key="1">
    <source>
        <dbReference type="SAM" id="SignalP"/>
    </source>
</evidence>
<gene>
    <name evidence="2" type="ORF">GZH46_02232</name>
</gene>
<accession>A0ABQ7S778</accession>
<evidence type="ECO:0000313" key="3">
    <source>
        <dbReference type="Proteomes" id="UP000825002"/>
    </source>
</evidence>
<feature type="chain" id="PRO_5046503081" evidence="1">
    <location>
        <begin position="22"/>
        <end position="162"/>
    </location>
</feature>
<evidence type="ECO:0000313" key="2">
    <source>
        <dbReference type="EMBL" id="KAG9509258.1"/>
    </source>
</evidence>
<keyword evidence="1" id="KW-0732">Signal</keyword>
<proteinExistence type="predicted"/>
<protein>
    <submittedName>
        <fullName evidence="2">Uncharacterized protein</fullName>
    </submittedName>
</protein>
<name>A0ABQ7S778_9ACAR</name>
<sequence>MTTNFVLCIAVVVVMVATCQRRCVESKPANSVNQQYAAAANDDIKYFVPYRRNIAAATAMQQAASQVSVGPVYASPYARREDSSRLYLGQEFSDVATNYGALAQQTSAPRSRDLKASASYGHHHGHHGYDHGGWLDMGAYTGGKGSFGWYADYPVGKHGYRK</sequence>
<dbReference type="Proteomes" id="UP000825002">
    <property type="component" value="Unassembled WGS sequence"/>
</dbReference>
<feature type="signal peptide" evidence="1">
    <location>
        <begin position="1"/>
        <end position="21"/>
    </location>
</feature>
<keyword evidence="3" id="KW-1185">Reference proteome</keyword>